<evidence type="ECO:0000259" key="19">
    <source>
        <dbReference type="PROSITE" id="PS50102"/>
    </source>
</evidence>
<comment type="similarity">
    <text evidence="13">In the N-terminal section; belongs to the long-chain O-acyltransferase family.</text>
</comment>
<protein>
    <submittedName>
        <fullName evidence="20">(rape) hypothetical protein</fullName>
    </submittedName>
</protein>
<dbReference type="PROSITE" id="PS50102">
    <property type="entry name" value="RRM"/>
    <property type="match status" value="1"/>
</dbReference>
<evidence type="ECO:0000256" key="3">
    <source>
        <dbReference type="ARBA" id="ARBA00004771"/>
    </source>
</evidence>
<dbReference type="Gene3D" id="3.30.70.330">
    <property type="match status" value="1"/>
</dbReference>
<dbReference type="InterPro" id="IPR035979">
    <property type="entry name" value="RBD_domain_sf"/>
</dbReference>
<organism evidence="20">
    <name type="scientific">Brassica napus</name>
    <name type="common">Rape</name>
    <dbReference type="NCBI Taxonomy" id="3708"/>
    <lineage>
        <taxon>Eukaryota</taxon>
        <taxon>Viridiplantae</taxon>
        <taxon>Streptophyta</taxon>
        <taxon>Embryophyta</taxon>
        <taxon>Tracheophyta</taxon>
        <taxon>Spermatophyta</taxon>
        <taxon>Magnoliopsida</taxon>
        <taxon>eudicotyledons</taxon>
        <taxon>Gunneridae</taxon>
        <taxon>Pentapetalae</taxon>
        <taxon>rosids</taxon>
        <taxon>malvids</taxon>
        <taxon>Brassicales</taxon>
        <taxon>Brassicaceae</taxon>
        <taxon>Brassiceae</taxon>
        <taxon>Brassica</taxon>
    </lineage>
</organism>
<evidence type="ECO:0000313" key="20">
    <source>
        <dbReference type="EMBL" id="CAF2119386.1"/>
    </source>
</evidence>
<dbReference type="PANTHER" id="PTHR31650">
    <property type="entry name" value="O-ACYLTRANSFERASE (WSD1-LIKE) FAMILY PROTEIN"/>
    <property type="match status" value="1"/>
</dbReference>
<sequence length="1257" mass="141811">MDSGDPTALLLTKIRSLEPDYAPKIIGYLFLQDFSEKDLMHLALGPESVLHSIICKVKTQLGLLSNSLSAPSTPPSPYPISRPPINGGLSHSNGFMGFRRNSPPSPSSTSPWSINSQSNGDSATVLLDDQQLNDCLSFLDDSCEKTEDVFADPIDNGETHLHRRSFSADNVDGNVIATDSPRKVEDFMRQEEMMRLKMAYQRQRLASSQILGRVPQLPYDKRMDFLLHQHAHRDGGLRFGDERYWSSSPGRLERMELMAMHYNDMSNSVARQVYLTFPAESTFKDEDVAAYFSLFGTVQDVRIPYQQKRMFGFVSFAHPETVKVVLARGNPHFICDSRVLVKPYKEKGKALDKKHHHLLQQQIEFGNHSPCTSPSGIDPREQSDFQLDSKMFYERREMMRRKMEQADRQRAIEFERRRFINLQLPEFKNHHRGFSVGSPGYFPSASNQSADIQSELNSAADAFEGWTNESEPDTGSNIELVLPSNLFPSATSTDDSAETSADAGVSASSRNKKEEENGTLTSYPNHLPDRPRFRAACTVNMRSNIGSKAAATILNRPVKNLTTCVSNIVGPMEEISFRGHPITYIALSSYGHSQVRSFFGWFLHNLIIKGRLFFMNLLSAYLCLIAVVGTLCKLCGEDDNLVSGFIGICQDTWNRREFTSKQPFGDESFDYVTPRHNPFSMPFCSSRTCDTTKLDFTQKDIILKINIQKSKLYSAFKENSEKQSTRKTTQTKKAKTFIGGNQSHKQKTKLYSFISHNSEKLSKPLMHHSTLSKTEPNTHTHNKKVEIFNDNGGRRRIKTKRKIFLSAFTRKQPKLNALKHNVSKLPRFSTKLTENGAKWIEAKINVQDHVAVPYIDPEEIGEDGQGFVDDYISRLTMIPLDRSRPLWDIHILNVKTSDAEAVGVIRSHHSLGDGMSLISLMLACTHKTLDPQNTAIPSLKRRETVLHGLRKQGWFLRLRCTVCSIATLLWNTLVDMLLLLATILFLKDTKTPLTGGEDTGRNRKRFYHRVISLDDIKLIKNAMNMSINDVLVGVTQAALSRYLSRLYVNEQGKNNEEDDGALTSYPNRLPDRLRFRAACAVNLRSDIGFKPLADMMAKDSKGRWGNYFSFIILPLSIGLQTDPLVYLKLSKATLARKKHSYHAALVYFIIKMVLMVFGTKAAATLFNQPVKNLTACVSNVVGPMEEISFRGHPIAYIAFSSYGHSQALLVHYISYAGKMMISLAVDPTIIPNPHKICDDMEQSLKAMKAALWERGLL</sequence>
<evidence type="ECO:0000256" key="2">
    <source>
        <dbReference type="ARBA" id="ARBA00004586"/>
    </source>
</evidence>
<dbReference type="GO" id="GO:0004144">
    <property type="term" value="F:diacylglycerol O-acyltransferase activity"/>
    <property type="evidence" value="ECO:0007669"/>
    <property type="project" value="UniProtKB-EC"/>
</dbReference>
<dbReference type="Pfam" id="PF03007">
    <property type="entry name" value="WS_DGAT_cat"/>
    <property type="match status" value="1"/>
</dbReference>
<gene>
    <name evidence="20" type="ORF">DARMORV10_A03P05620.1</name>
</gene>
<dbReference type="SUPFAM" id="SSF54928">
    <property type="entry name" value="RNA-binding domain, RBD"/>
    <property type="match status" value="1"/>
</dbReference>
<evidence type="ECO:0000256" key="16">
    <source>
        <dbReference type="PROSITE-ProRule" id="PRU00176"/>
    </source>
</evidence>
<dbReference type="GO" id="GO:0019432">
    <property type="term" value="P:triglyceride biosynthetic process"/>
    <property type="evidence" value="ECO:0007669"/>
    <property type="project" value="UniProtKB-UniPathway"/>
</dbReference>
<dbReference type="InterPro" id="IPR056276">
    <property type="entry name" value="AtC3H46-like_PABC-like"/>
</dbReference>
<dbReference type="SMART" id="SM00360">
    <property type="entry name" value="RRM"/>
    <property type="match status" value="1"/>
</dbReference>
<dbReference type="Pfam" id="PF06974">
    <property type="entry name" value="WS_DGAT_C"/>
    <property type="match status" value="2"/>
</dbReference>
<evidence type="ECO:0000256" key="15">
    <source>
        <dbReference type="ARBA" id="ARBA00048109"/>
    </source>
</evidence>
<dbReference type="InterPro" id="IPR012677">
    <property type="entry name" value="Nucleotide-bd_a/b_plait_sf"/>
</dbReference>
<dbReference type="GO" id="GO:0047196">
    <property type="term" value="F:long-chain-alcohol O-fatty-acyltransferase activity"/>
    <property type="evidence" value="ECO:0007669"/>
    <property type="project" value="UniProtKB-EC"/>
</dbReference>
<comment type="subcellular location">
    <subcellularLocation>
        <location evidence="1">Cell membrane</location>
        <topology evidence="1">Single-pass membrane protein</topology>
    </subcellularLocation>
    <subcellularLocation>
        <location evidence="2">Endoplasmic reticulum membrane</location>
    </subcellularLocation>
</comment>
<evidence type="ECO:0000256" key="1">
    <source>
        <dbReference type="ARBA" id="ARBA00004162"/>
    </source>
</evidence>
<keyword evidence="7" id="KW-0863">Zinc-finger</keyword>
<keyword evidence="5" id="KW-0808">Transferase</keyword>
<evidence type="ECO:0000256" key="14">
    <source>
        <dbReference type="ARBA" id="ARBA00047604"/>
    </source>
</evidence>
<name>A0A816V3G9_BRANA</name>
<feature type="region of interest" description="Disordered" evidence="17">
    <location>
        <begin position="487"/>
        <end position="531"/>
    </location>
</feature>
<comment type="catalytic activity">
    <reaction evidence="14">
        <text>a long chain fatty alcohol + a fatty acyl-CoA = a long-chain alcohol wax ester + CoA</text>
        <dbReference type="Rhea" id="RHEA:38443"/>
        <dbReference type="ChEBI" id="CHEBI:17135"/>
        <dbReference type="ChEBI" id="CHEBI:57287"/>
        <dbReference type="ChEBI" id="CHEBI:77636"/>
        <dbReference type="ChEBI" id="CHEBI:235323"/>
        <dbReference type="EC" id="2.3.1.75"/>
    </reaction>
</comment>
<proteinExistence type="inferred from homology"/>
<dbReference type="InterPro" id="IPR034365">
    <property type="entry name" value="AtC3H46-like_RRM"/>
</dbReference>
<evidence type="ECO:0000256" key="5">
    <source>
        <dbReference type="ARBA" id="ARBA00022679"/>
    </source>
</evidence>
<dbReference type="GO" id="GO:0003677">
    <property type="term" value="F:DNA binding"/>
    <property type="evidence" value="ECO:0007669"/>
    <property type="project" value="UniProtKB-KW"/>
</dbReference>
<feature type="transmembrane region" description="Helical" evidence="18">
    <location>
        <begin position="1141"/>
        <end position="1163"/>
    </location>
</feature>
<feature type="transmembrane region" description="Helical" evidence="18">
    <location>
        <begin position="1104"/>
        <end position="1121"/>
    </location>
</feature>
<keyword evidence="6" id="KW-0479">Metal-binding</keyword>
<keyword evidence="12" id="KW-0012">Acyltransferase</keyword>
<feature type="compositionally biased region" description="Low complexity" evidence="17">
    <location>
        <begin position="107"/>
        <end position="119"/>
    </location>
</feature>
<comment type="catalytic activity">
    <reaction evidence="15">
        <text>an acyl-CoA + a 1,2-diacyl-sn-glycerol = a triacyl-sn-glycerol + CoA</text>
        <dbReference type="Rhea" id="RHEA:10868"/>
        <dbReference type="ChEBI" id="CHEBI:17815"/>
        <dbReference type="ChEBI" id="CHEBI:57287"/>
        <dbReference type="ChEBI" id="CHEBI:58342"/>
        <dbReference type="ChEBI" id="CHEBI:64615"/>
        <dbReference type="EC" id="2.3.1.20"/>
    </reaction>
</comment>
<dbReference type="InterPro" id="IPR045034">
    <property type="entry name" value="O-acyltransferase_WSD1-like"/>
</dbReference>
<feature type="domain" description="RRM" evidence="19">
    <location>
        <begin position="271"/>
        <end position="347"/>
    </location>
</feature>
<evidence type="ECO:0000256" key="17">
    <source>
        <dbReference type="SAM" id="MobiDB-lite"/>
    </source>
</evidence>
<evidence type="ECO:0000256" key="11">
    <source>
        <dbReference type="ARBA" id="ARBA00023125"/>
    </source>
</evidence>
<dbReference type="Proteomes" id="UP001295469">
    <property type="component" value="Chromosome A03"/>
</dbReference>
<keyword evidence="18" id="KW-0472">Membrane</keyword>
<feature type="region of interest" description="Disordered" evidence="17">
    <location>
        <begin position="718"/>
        <end position="741"/>
    </location>
</feature>
<comment type="pathway">
    <text evidence="3">Glycerolipid metabolism; triacylglycerol biosynthesis.</text>
</comment>
<evidence type="ECO:0000256" key="8">
    <source>
        <dbReference type="ARBA" id="ARBA00022824"/>
    </source>
</evidence>
<evidence type="ECO:0000256" key="4">
    <source>
        <dbReference type="ARBA" id="ARBA00005189"/>
    </source>
</evidence>
<dbReference type="EMBL" id="HG994357">
    <property type="protein sequence ID" value="CAF2119386.1"/>
    <property type="molecule type" value="Genomic_DNA"/>
</dbReference>
<dbReference type="UniPathway" id="UPA00282"/>
<dbReference type="Pfam" id="PF23182">
    <property type="entry name" value="PABC_AtC3H46"/>
    <property type="match status" value="1"/>
</dbReference>
<comment type="pathway">
    <text evidence="4">Lipid metabolism.</text>
</comment>
<evidence type="ECO:0000256" key="18">
    <source>
        <dbReference type="SAM" id="Phobius"/>
    </source>
</evidence>
<keyword evidence="8" id="KW-0256">Endoplasmic reticulum</keyword>
<evidence type="ECO:0000256" key="12">
    <source>
        <dbReference type="ARBA" id="ARBA00023315"/>
    </source>
</evidence>
<dbReference type="PANTHER" id="PTHR31650:SF44">
    <property type="entry name" value="WAX ESTER SYNTHASE_DIACYLGLYCEROL ACYLTRANSFERASE 10-RELATED"/>
    <property type="match status" value="1"/>
</dbReference>
<dbReference type="FunFam" id="3.30.70.330:FF:000678">
    <property type="entry name" value="zinc finger CCCH domain-containing protein 53-like isoform X2"/>
    <property type="match status" value="1"/>
</dbReference>
<feature type="transmembrane region" description="Helical" evidence="18">
    <location>
        <begin position="968"/>
        <end position="986"/>
    </location>
</feature>
<keyword evidence="11" id="KW-0238">DNA-binding</keyword>
<dbReference type="AlphaFoldDB" id="A0A816V3G9"/>
<dbReference type="GO" id="GO:0005886">
    <property type="term" value="C:plasma membrane"/>
    <property type="evidence" value="ECO:0007669"/>
    <property type="project" value="UniProtKB-SubCell"/>
</dbReference>
<accession>A0A816V3G9</accession>
<dbReference type="InterPro" id="IPR000504">
    <property type="entry name" value="RRM_dom"/>
</dbReference>
<dbReference type="GO" id="GO:0003723">
    <property type="term" value="F:RNA binding"/>
    <property type="evidence" value="ECO:0007669"/>
    <property type="project" value="UniProtKB-UniRule"/>
</dbReference>
<evidence type="ECO:0000256" key="13">
    <source>
        <dbReference type="ARBA" id="ARBA00024360"/>
    </source>
</evidence>
<feature type="region of interest" description="Disordered" evidence="17">
    <location>
        <begin position="91"/>
        <end position="120"/>
    </location>
</feature>
<feature type="compositionally biased region" description="Low complexity" evidence="17">
    <location>
        <begin position="489"/>
        <end position="503"/>
    </location>
</feature>
<evidence type="ECO:0000256" key="6">
    <source>
        <dbReference type="ARBA" id="ARBA00022723"/>
    </source>
</evidence>
<dbReference type="InterPro" id="IPR004255">
    <property type="entry name" value="O-acyltransferase_WSD1_N"/>
</dbReference>
<dbReference type="GO" id="GO:0008270">
    <property type="term" value="F:zinc ion binding"/>
    <property type="evidence" value="ECO:0007669"/>
    <property type="project" value="UniProtKB-KW"/>
</dbReference>
<keyword evidence="9" id="KW-0862">Zinc</keyword>
<dbReference type="InterPro" id="IPR009721">
    <property type="entry name" value="O-acyltransferase_WSD1_C"/>
</dbReference>
<evidence type="ECO:0000256" key="9">
    <source>
        <dbReference type="ARBA" id="ARBA00022833"/>
    </source>
</evidence>
<evidence type="ECO:0000256" key="7">
    <source>
        <dbReference type="ARBA" id="ARBA00022771"/>
    </source>
</evidence>
<reference evidence="20" key="1">
    <citation type="submission" date="2021-01" db="EMBL/GenBank/DDBJ databases">
        <authorList>
            <consortium name="Genoscope - CEA"/>
            <person name="William W."/>
        </authorList>
    </citation>
    <scope>NUCLEOTIDE SEQUENCE</scope>
</reference>
<keyword evidence="18" id="KW-1133">Transmembrane helix</keyword>
<keyword evidence="10 16" id="KW-0694">RNA-binding</keyword>
<dbReference type="CDD" id="cd12458">
    <property type="entry name" value="RRM_AtC3H46_like"/>
    <property type="match status" value="1"/>
</dbReference>
<dbReference type="GO" id="GO:0005789">
    <property type="term" value="C:endoplasmic reticulum membrane"/>
    <property type="evidence" value="ECO:0007669"/>
    <property type="project" value="UniProtKB-SubCell"/>
</dbReference>
<keyword evidence="18" id="KW-0812">Transmembrane</keyword>
<evidence type="ECO:0000256" key="10">
    <source>
        <dbReference type="ARBA" id="ARBA00022884"/>
    </source>
</evidence>